<dbReference type="SUPFAM" id="SSF63748">
    <property type="entry name" value="Tudor/PWWP/MBT"/>
    <property type="match status" value="1"/>
</dbReference>
<dbReference type="Pfam" id="PF12872">
    <property type="entry name" value="OST-HTH"/>
    <property type="match status" value="1"/>
</dbReference>
<evidence type="ECO:0000313" key="7">
    <source>
        <dbReference type="EMBL" id="KFD71846.1"/>
    </source>
</evidence>
<dbReference type="Gene3D" id="3.30.420.610">
    <property type="entry name" value="LOTUS domain-like"/>
    <property type="match status" value="1"/>
</dbReference>
<accession>A0A085NQV0</accession>
<keyword evidence="4" id="KW-0744">Spermatogenesis</keyword>
<comment type="subcellular location">
    <subcellularLocation>
        <location evidence="1">Cytoplasm</location>
    </subcellularLocation>
</comment>
<organism evidence="7">
    <name type="scientific">Trichuris suis</name>
    <name type="common">pig whipworm</name>
    <dbReference type="NCBI Taxonomy" id="68888"/>
    <lineage>
        <taxon>Eukaryota</taxon>
        <taxon>Metazoa</taxon>
        <taxon>Ecdysozoa</taxon>
        <taxon>Nematoda</taxon>
        <taxon>Enoplea</taxon>
        <taxon>Dorylaimia</taxon>
        <taxon>Trichinellida</taxon>
        <taxon>Trichuridae</taxon>
        <taxon>Trichuris</taxon>
    </lineage>
</organism>
<dbReference type="SMART" id="SM00333">
    <property type="entry name" value="TUDOR"/>
    <property type="match status" value="1"/>
</dbReference>
<sequence length="647" mass="71212">MERDNLQSDLHSVLITFKNGATGHDFVKAYQDCLGRPLDLAKLGYKNVDALMASFPNLVERYKSSSGVVVYKAKTHAATKALENLIANQKDSSKNKNKFGVLRPLESRPVLQNAPARTPTMSPAPKVCRPAIKPLIDVRAQAIKPLIDVRASFPNPYPTNNGSISAREKAGAPVIKQSASTSYLYFGMRVAYQKPDAKTNVPPVQRQALLWNTTAFPGDVAPAYWTCPGRYRWKAPVAIATVAERQPQQSCAAAAAVDENGPYKKISNQPRQSDKTAPLSNSSSINRTTNLSVSEAVSCVCPLDERTTFAVLQQATKTLLTAEQKRVEYAAEGKAERCQKSGPTSSISQESEKNGFVTCDAGNGRVTQCVISEEHMVSISGKNSLLLIFRLQNNVVNGNFSSGDEDGNGVSRRSLSALSNYEDAVNPCVGVEEPDLENSIKIEVVKFLDANLVTFVRTDSESTSQFKTLFNEMRFAYGGHTSKPLESPKIGEHIAVKCEKHWLRAIVCAVFEFESALVFYSDVGELQRVQFSKLYPLFPRFSEMPQMAFVGKLLGVPSNLWNGSIESLNDWFEKMTRNNELVAVASDHNWSLRVGVEPVNLYLHMKQSGINVNLNSMVKDKCMEMVGSTTITFSLLKRIGKALEDGK</sequence>
<dbReference type="Gene3D" id="2.30.30.140">
    <property type="match status" value="1"/>
</dbReference>
<evidence type="ECO:0000256" key="1">
    <source>
        <dbReference type="ARBA" id="ARBA00004496"/>
    </source>
</evidence>
<protein>
    <recommendedName>
        <fullName evidence="6">HTH OST-type domain-containing protein</fullName>
    </recommendedName>
</protein>
<dbReference type="PANTHER" id="PTHR22948">
    <property type="entry name" value="TUDOR DOMAIN CONTAINING PROTEIN"/>
    <property type="match status" value="1"/>
</dbReference>
<dbReference type="Gene3D" id="2.40.50.90">
    <property type="match status" value="1"/>
</dbReference>
<evidence type="ECO:0000256" key="3">
    <source>
        <dbReference type="ARBA" id="ARBA00022737"/>
    </source>
</evidence>
<name>A0A085NQV0_9BILA</name>
<dbReference type="Proteomes" id="UP000030758">
    <property type="component" value="Unassembled WGS sequence"/>
</dbReference>
<dbReference type="PROSITE" id="PS51644">
    <property type="entry name" value="HTH_OST"/>
    <property type="match status" value="1"/>
</dbReference>
<keyword evidence="2" id="KW-0963">Cytoplasm</keyword>
<proteinExistence type="predicted"/>
<keyword evidence="3" id="KW-0677">Repeat</keyword>
<keyword evidence="4" id="KW-0221">Differentiation</keyword>
<dbReference type="CDD" id="cd20379">
    <property type="entry name" value="Tudor_dTUD-like"/>
    <property type="match status" value="1"/>
</dbReference>
<dbReference type="PANTHER" id="PTHR22948:SF29">
    <property type="entry name" value="FI02030P-RELATED"/>
    <property type="match status" value="1"/>
</dbReference>
<feature type="region of interest" description="Disordered" evidence="5">
    <location>
        <begin position="262"/>
        <end position="286"/>
    </location>
</feature>
<evidence type="ECO:0000256" key="5">
    <source>
        <dbReference type="SAM" id="MobiDB-lite"/>
    </source>
</evidence>
<dbReference type="InterPro" id="IPR050621">
    <property type="entry name" value="Tudor_domain_containing"/>
</dbReference>
<evidence type="ECO:0000259" key="6">
    <source>
        <dbReference type="PROSITE" id="PS51644"/>
    </source>
</evidence>
<reference evidence="7" key="1">
    <citation type="journal article" date="2014" name="Nat. Genet.">
        <title>Genome and transcriptome of the porcine whipworm Trichuris suis.</title>
        <authorList>
            <person name="Jex A.R."/>
            <person name="Nejsum P."/>
            <person name="Schwarz E.M."/>
            <person name="Hu L."/>
            <person name="Young N.D."/>
            <person name="Hall R.S."/>
            <person name="Korhonen P.K."/>
            <person name="Liao S."/>
            <person name="Thamsborg S."/>
            <person name="Xia J."/>
            <person name="Xu P."/>
            <person name="Wang S."/>
            <person name="Scheerlinck J.P."/>
            <person name="Hofmann A."/>
            <person name="Sternberg P.W."/>
            <person name="Wang J."/>
            <person name="Gasser R.B."/>
        </authorList>
    </citation>
    <scope>NUCLEOTIDE SEQUENCE [LARGE SCALE GENOMIC DNA]</scope>
    <source>
        <strain evidence="7">DCEP-RM93F</strain>
    </source>
</reference>
<dbReference type="InterPro" id="IPR002999">
    <property type="entry name" value="Tudor"/>
</dbReference>
<evidence type="ECO:0000256" key="4">
    <source>
        <dbReference type="ARBA" id="ARBA00022871"/>
    </source>
</evidence>
<feature type="domain" description="HTH OST-type" evidence="6">
    <location>
        <begin position="2"/>
        <end position="75"/>
    </location>
</feature>
<dbReference type="AlphaFoldDB" id="A0A085NQV0"/>
<dbReference type="InterPro" id="IPR041966">
    <property type="entry name" value="LOTUS-like"/>
</dbReference>
<feature type="non-terminal residue" evidence="7">
    <location>
        <position position="647"/>
    </location>
</feature>
<dbReference type="Pfam" id="PF00567">
    <property type="entry name" value="TUDOR"/>
    <property type="match status" value="1"/>
</dbReference>
<evidence type="ECO:0000256" key="2">
    <source>
        <dbReference type="ARBA" id="ARBA00022490"/>
    </source>
</evidence>
<gene>
    <name evidence="7" type="ORF">M514_05593</name>
</gene>
<dbReference type="InterPro" id="IPR025605">
    <property type="entry name" value="OST-HTH/LOTUS_dom"/>
</dbReference>
<dbReference type="EMBL" id="KL367480">
    <property type="protein sequence ID" value="KFD71846.1"/>
    <property type="molecule type" value="Genomic_DNA"/>
</dbReference>
<dbReference type="GO" id="GO:0030154">
    <property type="term" value="P:cell differentiation"/>
    <property type="evidence" value="ECO:0007669"/>
    <property type="project" value="UniProtKB-ARBA"/>
</dbReference>
<dbReference type="GO" id="GO:0007283">
    <property type="term" value="P:spermatogenesis"/>
    <property type="evidence" value="ECO:0007669"/>
    <property type="project" value="UniProtKB-KW"/>
</dbReference>
<dbReference type="GO" id="GO:0005737">
    <property type="term" value="C:cytoplasm"/>
    <property type="evidence" value="ECO:0007669"/>
    <property type="project" value="UniProtKB-SubCell"/>
</dbReference>
<dbReference type="InterPro" id="IPR035437">
    <property type="entry name" value="SNase_OB-fold_sf"/>
</dbReference>